<protein>
    <recommendedName>
        <fullName evidence="3">Leucine Rich Repeat family protein</fullName>
    </recommendedName>
</protein>
<proteinExistence type="predicted"/>
<dbReference type="EMBL" id="JAPFFF010000021">
    <property type="protein sequence ID" value="KAK8853937.1"/>
    <property type="molecule type" value="Genomic_DNA"/>
</dbReference>
<comment type="caution">
    <text evidence="1">The sequence shown here is derived from an EMBL/GenBank/DDBJ whole genome shotgun (WGS) entry which is preliminary data.</text>
</comment>
<evidence type="ECO:0000313" key="2">
    <source>
        <dbReference type="Proteomes" id="UP001470230"/>
    </source>
</evidence>
<keyword evidence="2" id="KW-1185">Reference proteome</keyword>
<organism evidence="1 2">
    <name type="scientific">Tritrichomonas musculus</name>
    <dbReference type="NCBI Taxonomy" id="1915356"/>
    <lineage>
        <taxon>Eukaryota</taxon>
        <taxon>Metamonada</taxon>
        <taxon>Parabasalia</taxon>
        <taxon>Tritrichomonadida</taxon>
        <taxon>Tritrichomonadidae</taxon>
        <taxon>Tritrichomonas</taxon>
    </lineage>
</organism>
<evidence type="ECO:0000313" key="1">
    <source>
        <dbReference type="EMBL" id="KAK8853937.1"/>
    </source>
</evidence>
<reference evidence="1 2" key="1">
    <citation type="submission" date="2024-04" db="EMBL/GenBank/DDBJ databases">
        <title>Tritrichomonas musculus Genome.</title>
        <authorList>
            <person name="Alves-Ferreira E."/>
            <person name="Grigg M."/>
            <person name="Lorenzi H."/>
            <person name="Galac M."/>
        </authorList>
    </citation>
    <scope>NUCLEOTIDE SEQUENCE [LARGE SCALE GENOMIC DNA]</scope>
    <source>
        <strain evidence="1 2">EAF2021</strain>
    </source>
</reference>
<accession>A0ABR2HWN6</accession>
<name>A0ABR2HWN6_9EUKA</name>
<sequence>MIDEGMNTMPIRALRVSHNRITRISRVEIGNPPGLPKRFNNEHFNFNVETILTDPRHRASQLQDIFKKNYLIPYILIPEVNEQVETLAINEIPILSYVDNESSDPDSSYSK</sequence>
<gene>
    <name evidence="1" type="ORF">M9Y10_016484</name>
</gene>
<dbReference type="Proteomes" id="UP001470230">
    <property type="component" value="Unassembled WGS sequence"/>
</dbReference>
<evidence type="ECO:0008006" key="3">
    <source>
        <dbReference type="Google" id="ProtNLM"/>
    </source>
</evidence>